<evidence type="ECO:0000256" key="2">
    <source>
        <dbReference type="SAM" id="MobiDB-lite"/>
    </source>
</evidence>
<protein>
    <submittedName>
        <fullName evidence="3">Uncharacterized protein</fullName>
    </submittedName>
</protein>
<sequence length="177" mass="20862">MKKMKANELYEQIMSLIKENSGSMLSFENEQKEAKRILHQQKELIDQLIQINQEMKAMINKSENDIDLNEIQALKKQFNASFEQQQEEQNRLQMIYEKLFSAYEVEKQMLRTYFLNETDQIIDMLTSTVERQDSEVSQLSQELIHELRSLEETEVEANTGTEENEPTENVAEMSESL</sequence>
<reference evidence="3 4" key="1">
    <citation type="submission" date="2018-06" db="EMBL/GenBank/DDBJ databases">
        <authorList>
            <consortium name="Pathogen Informatics"/>
            <person name="Doyle S."/>
        </authorList>
    </citation>
    <scope>NUCLEOTIDE SEQUENCE [LARGE SCALE GENOMIC DNA]</scope>
    <source>
        <strain evidence="3 4">NCTC12360</strain>
    </source>
</reference>
<dbReference type="Proteomes" id="UP000254807">
    <property type="component" value="Unassembled WGS sequence"/>
</dbReference>
<evidence type="ECO:0000313" key="3">
    <source>
        <dbReference type="EMBL" id="STD83233.1"/>
    </source>
</evidence>
<evidence type="ECO:0000256" key="1">
    <source>
        <dbReference type="SAM" id="Coils"/>
    </source>
</evidence>
<accession>A0A376GZ02</accession>
<name>A0A376GZ02_ENTGA</name>
<dbReference type="RefSeq" id="WP_060813496.1">
    <property type="nucleotide sequence ID" value="NZ_JBHULA010000024.1"/>
</dbReference>
<dbReference type="AlphaFoldDB" id="A0A376GZ02"/>
<feature type="region of interest" description="Disordered" evidence="2">
    <location>
        <begin position="148"/>
        <end position="177"/>
    </location>
</feature>
<keyword evidence="1" id="KW-0175">Coiled coil</keyword>
<dbReference type="EMBL" id="UFYW01000001">
    <property type="protein sequence ID" value="STD83233.1"/>
    <property type="molecule type" value="Genomic_DNA"/>
</dbReference>
<proteinExistence type="predicted"/>
<evidence type="ECO:0000313" key="4">
    <source>
        <dbReference type="Proteomes" id="UP000254807"/>
    </source>
</evidence>
<gene>
    <name evidence="3" type="ORF">NCTC12360_01696</name>
</gene>
<keyword evidence="4" id="KW-1185">Reference proteome</keyword>
<feature type="coiled-coil region" evidence="1">
    <location>
        <begin position="41"/>
        <end position="88"/>
    </location>
</feature>
<organism evidence="3 4">
    <name type="scientific">Enterococcus gallinarum</name>
    <dbReference type="NCBI Taxonomy" id="1353"/>
    <lineage>
        <taxon>Bacteria</taxon>
        <taxon>Bacillati</taxon>
        <taxon>Bacillota</taxon>
        <taxon>Bacilli</taxon>
        <taxon>Lactobacillales</taxon>
        <taxon>Enterococcaceae</taxon>
        <taxon>Enterococcus</taxon>
    </lineage>
</organism>